<dbReference type="RefSeq" id="WP_190312628.1">
    <property type="nucleotide sequence ID" value="NZ_JACNYL010000001.1"/>
</dbReference>
<gene>
    <name evidence="2" type="ORF">H8B21_04835</name>
</gene>
<dbReference type="InterPro" id="IPR036866">
    <property type="entry name" value="RibonucZ/Hydroxyglut_hydro"/>
</dbReference>
<dbReference type="Pfam" id="PF12706">
    <property type="entry name" value="Lactamase_B_2"/>
    <property type="match status" value="1"/>
</dbReference>
<organism evidence="2 3">
    <name type="scientific">Sphingobacterium chuzhouense</name>
    <dbReference type="NCBI Taxonomy" id="1742264"/>
    <lineage>
        <taxon>Bacteria</taxon>
        <taxon>Pseudomonadati</taxon>
        <taxon>Bacteroidota</taxon>
        <taxon>Sphingobacteriia</taxon>
        <taxon>Sphingobacteriales</taxon>
        <taxon>Sphingobacteriaceae</taxon>
        <taxon>Sphingobacterium</taxon>
    </lineage>
</organism>
<evidence type="ECO:0000313" key="3">
    <source>
        <dbReference type="Proteomes" id="UP000651112"/>
    </source>
</evidence>
<dbReference type="Proteomes" id="UP000651112">
    <property type="component" value="Unassembled WGS sequence"/>
</dbReference>
<comment type="caution">
    <text evidence="2">The sequence shown here is derived from an EMBL/GenBank/DDBJ whole genome shotgun (WGS) entry which is preliminary data.</text>
</comment>
<dbReference type="SUPFAM" id="SSF56281">
    <property type="entry name" value="Metallo-hydrolase/oxidoreductase"/>
    <property type="match status" value="1"/>
</dbReference>
<dbReference type="PANTHER" id="PTHR43546">
    <property type="entry name" value="UPF0173 METAL-DEPENDENT HYDROLASE MJ1163-RELATED"/>
    <property type="match status" value="1"/>
</dbReference>
<keyword evidence="3" id="KW-1185">Reference proteome</keyword>
<proteinExistence type="predicted"/>
<sequence>MEKILDFQLSHTEAVLWWLGQAGYIIRSADMTVVIDPYLSDSAAHGAPEFSRLYPVPIEPNALRADVYVVTHDHLDHLDPETIRPYRYKDTTRFVAPRQAAKKLIELGVPEKQVAILHAGEQWKFRSVEITGVFTIPGGADVLDTTGYTVRFANGRNVYHTSDTEYHPLVLAAAPRQPELMLVPINGKWGNPNPEEATHFVQAVQPKYVHPNHYDMMALNSENPETFRWYCSQQGLAERCIQPERMQPVIWDANTIKKL</sequence>
<dbReference type="EMBL" id="JACNYL010000001">
    <property type="protein sequence ID" value="MBD1420895.1"/>
    <property type="molecule type" value="Genomic_DNA"/>
</dbReference>
<dbReference type="Gene3D" id="3.60.15.10">
    <property type="entry name" value="Ribonuclease Z/Hydroxyacylglutathione hydrolase-like"/>
    <property type="match status" value="1"/>
</dbReference>
<reference evidence="2 3" key="1">
    <citation type="submission" date="2020-08" db="EMBL/GenBank/DDBJ databases">
        <title>Sphingobacterium sp. DN00404 isolated from aquaculture water.</title>
        <authorList>
            <person name="Zhang M."/>
        </authorList>
    </citation>
    <scope>NUCLEOTIDE SEQUENCE [LARGE SCALE GENOMIC DNA]</scope>
    <source>
        <strain evidence="2 3">KCTC 42746</strain>
    </source>
</reference>
<evidence type="ECO:0000313" key="2">
    <source>
        <dbReference type="EMBL" id="MBD1420895.1"/>
    </source>
</evidence>
<protein>
    <submittedName>
        <fullName evidence="2">MBL fold metallo-hydrolase</fullName>
    </submittedName>
</protein>
<dbReference type="InterPro" id="IPR001279">
    <property type="entry name" value="Metallo-B-lactamas"/>
</dbReference>
<name>A0ABR7XNZ6_9SPHI</name>
<feature type="domain" description="Metallo-beta-lactamase" evidence="1">
    <location>
        <begin position="33"/>
        <end position="214"/>
    </location>
</feature>
<evidence type="ECO:0000259" key="1">
    <source>
        <dbReference type="Pfam" id="PF12706"/>
    </source>
</evidence>
<dbReference type="InterPro" id="IPR050114">
    <property type="entry name" value="UPF0173_UPF0282_UlaG_hydrolase"/>
</dbReference>
<dbReference type="PANTHER" id="PTHR43546:SF8">
    <property type="entry name" value="METALLO-BETA-LACTAMASE DOMAIN-CONTAINING PROTEIN"/>
    <property type="match status" value="1"/>
</dbReference>
<accession>A0ABR7XNZ6</accession>